<evidence type="ECO:0000313" key="1">
    <source>
        <dbReference type="EMBL" id="CAF1150738.1"/>
    </source>
</evidence>
<sequence length="59" mass="6697">DDKRYSVENSQLNEWRLIIDPVDISHDGQYSCHVNTGLKKTINLKVGMAPIFIGNNDSH</sequence>
<feature type="non-terminal residue" evidence="1">
    <location>
        <position position="1"/>
    </location>
</feature>
<comment type="caution">
    <text evidence="1">The sequence shown here is derived from an EMBL/GenBank/DDBJ whole genome shotgun (WGS) entry which is preliminary data.</text>
</comment>
<dbReference type="InterPro" id="IPR013783">
    <property type="entry name" value="Ig-like_fold"/>
</dbReference>
<evidence type="ECO:0000313" key="2">
    <source>
        <dbReference type="Proteomes" id="UP000663879"/>
    </source>
</evidence>
<feature type="non-terminal residue" evidence="1">
    <location>
        <position position="59"/>
    </location>
</feature>
<dbReference type="OrthoDB" id="6354602at2759"/>
<dbReference type="EMBL" id="CAJNOC010011893">
    <property type="protein sequence ID" value="CAF1150738.1"/>
    <property type="molecule type" value="Genomic_DNA"/>
</dbReference>
<keyword evidence="2" id="KW-1185">Reference proteome</keyword>
<protein>
    <submittedName>
        <fullName evidence="1">Uncharacterized protein</fullName>
    </submittedName>
</protein>
<dbReference type="Gene3D" id="2.60.40.10">
    <property type="entry name" value="Immunoglobulins"/>
    <property type="match status" value="1"/>
</dbReference>
<accession>A0A814SRA1</accession>
<reference evidence="1" key="1">
    <citation type="submission" date="2021-02" db="EMBL/GenBank/DDBJ databases">
        <authorList>
            <person name="Nowell W R."/>
        </authorList>
    </citation>
    <scope>NUCLEOTIDE SEQUENCE</scope>
    <source>
        <strain evidence="1">Ploen Becks lab</strain>
    </source>
</reference>
<gene>
    <name evidence="1" type="ORF">OXX778_LOCUS23279</name>
</gene>
<dbReference type="InterPro" id="IPR036179">
    <property type="entry name" value="Ig-like_dom_sf"/>
</dbReference>
<proteinExistence type="predicted"/>
<dbReference type="AlphaFoldDB" id="A0A814SRA1"/>
<name>A0A814SRA1_9BILA</name>
<dbReference type="SUPFAM" id="SSF48726">
    <property type="entry name" value="Immunoglobulin"/>
    <property type="match status" value="1"/>
</dbReference>
<organism evidence="1 2">
    <name type="scientific">Brachionus calyciflorus</name>
    <dbReference type="NCBI Taxonomy" id="104777"/>
    <lineage>
        <taxon>Eukaryota</taxon>
        <taxon>Metazoa</taxon>
        <taxon>Spiralia</taxon>
        <taxon>Gnathifera</taxon>
        <taxon>Rotifera</taxon>
        <taxon>Eurotatoria</taxon>
        <taxon>Monogononta</taxon>
        <taxon>Pseudotrocha</taxon>
        <taxon>Ploima</taxon>
        <taxon>Brachionidae</taxon>
        <taxon>Brachionus</taxon>
    </lineage>
</organism>
<dbReference type="Proteomes" id="UP000663879">
    <property type="component" value="Unassembled WGS sequence"/>
</dbReference>